<keyword evidence="1" id="KW-1185">Reference proteome</keyword>
<dbReference type="AlphaFoldDB" id="A0A0R3RPZ4"/>
<protein>
    <submittedName>
        <fullName evidence="2">CABIT domain-containing protein</fullName>
    </submittedName>
</protein>
<sequence length="417" mass="46692">MDNIEGMLRLLMNNPHNLTLFKYPSDITQRARVESITPTTQKFQRKTASVIRGFSADSMVQTNQQFTQHSMEGSKSPLNIEPLTTLSSTAAPYVFIVGPVRVQTVQKIDGRPIDKLFIDEILELYGSGIKFPSKELVSIKPKILKSLPTASKNIPITVQSVRVGHDYVRIDRKIQIDRSKIKLRPSLNTKEMVKFGGGGLGQENEAAIARIPVFNLIGPLTITAFQNTVHDANGNYKIYEEIELRADGSTAKPEITIIPFLRKVSVLPKNENDQIPIRYQEDILVGDNVMLIKRLIEIKPYFRKQLEDFSLSEERNYVTDKTNRTASSVTKSVASKITGKPKMLVLQDPPIKTDFTVSSNEISSTEKVRTAKSMFPESVESVYERDRSSTAERNLGTAISSSEMISAGKQFLTHTPT</sequence>
<evidence type="ECO:0000313" key="2">
    <source>
        <dbReference type="WBParaSite" id="EEL_0000370601-mRNA-1"/>
    </source>
</evidence>
<organism evidence="1 2">
    <name type="scientific">Elaeophora elaphi</name>
    <dbReference type="NCBI Taxonomy" id="1147741"/>
    <lineage>
        <taxon>Eukaryota</taxon>
        <taxon>Metazoa</taxon>
        <taxon>Ecdysozoa</taxon>
        <taxon>Nematoda</taxon>
        <taxon>Chromadorea</taxon>
        <taxon>Rhabditida</taxon>
        <taxon>Spirurina</taxon>
        <taxon>Spiruromorpha</taxon>
        <taxon>Filarioidea</taxon>
        <taxon>Onchocercidae</taxon>
        <taxon>Elaeophora</taxon>
    </lineage>
</organism>
<reference evidence="2" key="1">
    <citation type="submission" date="2017-02" db="UniProtKB">
        <authorList>
            <consortium name="WormBaseParasite"/>
        </authorList>
    </citation>
    <scope>IDENTIFICATION</scope>
</reference>
<dbReference type="WBParaSite" id="EEL_0000370601-mRNA-1">
    <property type="protein sequence ID" value="EEL_0000370601-mRNA-1"/>
    <property type="gene ID" value="EEL_0000370601"/>
</dbReference>
<accession>A0A0R3RPZ4</accession>
<evidence type="ECO:0000313" key="1">
    <source>
        <dbReference type="Proteomes" id="UP000050640"/>
    </source>
</evidence>
<proteinExistence type="predicted"/>
<name>A0A0R3RPZ4_9BILA</name>
<dbReference type="Proteomes" id="UP000050640">
    <property type="component" value="Unplaced"/>
</dbReference>
<dbReference type="STRING" id="1147741.A0A0R3RPZ4"/>